<dbReference type="Proteomes" id="UP000605848">
    <property type="component" value="Unassembled WGS sequence"/>
</dbReference>
<accession>A0A936ZAR1</accession>
<feature type="domain" description="PNPLA" evidence="5">
    <location>
        <begin position="9"/>
        <end position="213"/>
    </location>
</feature>
<dbReference type="GO" id="GO:0016042">
    <property type="term" value="P:lipid catabolic process"/>
    <property type="evidence" value="ECO:0007669"/>
    <property type="project" value="UniProtKB-UniRule"/>
</dbReference>
<keyword evidence="2 4" id="KW-0442">Lipid degradation</keyword>
<evidence type="ECO:0000256" key="3">
    <source>
        <dbReference type="ARBA" id="ARBA00023098"/>
    </source>
</evidence>
<feature type="active site" description="Nucleophile" evidence="4">
    <location>
        <position position="42"/>
    </location>
</feature>
<feature type="short sequence motif" description="GXSXG" evidence="4">
    <location>
        <begin position="40"/>
        <end position="44"/>
    </location>
</feature>
<evidence type="ECO:0000259" key="5">
    <source>
        <dbReference type="PROSITE" id="PS51635"/>
    </source>
</evidence>
<evidence type="ECO:0000313" key="7">
    <source>
        <dbReference type="Proteomes" id="UP000605848"/>
    </source>
</evidence>
<dbReference type="PANTHER" id="PTHR14226">
    <property type="entry name" value="NEUROPATHY TARGET ESTERASE/SWISS CHEESE D.MELANOGASTER"/>
    <property type="match status" value="1"/>
</dbReference>
<dbReference type="AlphaFoldDB" id="A0A936ZAR1"/>
<name>A0A936ZAR1_9HYPH</name>
<evidence type="ECO:0000256" key="1">
    <source>
        <dbReference type="ARBA" id="ARBA00022801"/>
    </source>
</evidence>
<sequence>MRRQPKTALVLGGGNALGAYLAGACEYLDEQEVRPDWIIGASVGAVTGAILAGNAPEHRLAKLKQFWAEATHHTYGAVSRNETLRQTYNGVHSMLTLLFCRPNIFQRRYPGLWSALPWVPNDVAIFDHSPLRNTLERLVDFDRLNRAEVRFTIGCVDLESGDEVLFDNTREEIGPEHILASTAITPAFPPVKINGRLLCDPGYANNLPVDVPFNEPLEHDLLCIAIELFSLRSPQPASLDAVLERTQDIMFASPGRKSIKSLQREYGLREQLDPKGPQVKLVHLAYQAASHELATKTLDFSPSSVADRWTVGRRDMASGLDLLAHAGCATSRFSYLPVDAEEAAKAAQRGASRVIADRQVA</sequence>
<gene>
    <name evidence="6" type="ORF">JKG68_28610</name>
</gene>
<dbReference type="InterPro" id="IPR002641">
    <property type="entry name" value="PNPLA_dom"/>
</dbReference>
<dbReference type="GO" id="GO:0016787">
    <property type="term" value="F:hydrolase activity"/>
    <property type="evidence" value="ECO:0007669"/>
    <property type="project" value="UniProtKB-UniRule"/>
</dbReference>
<keyword evidence="3 4" id="KW-0443">Lipid metabolism</keyword>
<reference evidence="6" key="1">
    <citation type="submission" date="2021-01" db="EMBL/GenBank/DDBJ databases">
        <title>Microvirga sp.</title>
        <authorList>
            <person name="Kim M.K."/>
        </authorList>
    </citation>
    <scope>NUCLEOTIDE SEQUENCE</scope>
    <source>
        <strain evidence="6">5420S-16</strain>
    </source>
</reference>
<dbReference type="EMBL" id="JAEQMY010000121">
    <property type="protein sequence ID" value="MBL0407868.1"/>
    <property type="molecule type" value="Genomic_DNA"/>
</dbReference>
<dbReference type="RefSeq" id="WP_202065419.1">
    <property type="nucleotide sequence ID" value="NZ_JAEQMY010000121.1"/>
</dbReference>
<dbReference type="PANTHER" id="PTHR14226:SF57">
    <property type="entry name" value="BLR7027 PROTEIN"/>
    <property type="match status" value="1"/>
</dbReference>
<dbReference type="PROSITE" id="PS51635">
    <property type="entry name" value="PNPLA"/>
    <property type="match status" value="1"/>
</dbReference>
<keyword evidence="1 4" id="KW-0378">Hydrolase</keyword>
<comment type="caution">
    <text evidence="4">Lacks conserved residue(s) required for the propagation of feature annotation.</text>
</comment>
<proteinExistence type="predicted"/>
<dbReference type="PROSITE" id="PS51257">
    <property type="entry name" value="PROKAR_LIPOPROTEIN"/>
    <property type="match status" value="1"/>
</dbReference>
<dbReference type="Pfam" id="PF12536">
    <property type="entry name" value="DUF3734"/>
    <property type="match status" value="1"/>
</dbReference>
<evidence type="ECO:0000313" key="6">
    <source>
        <dbReference type="EMBL" id="MBL0407868.1"/>
    </source>
</evidence>
<dbReference type="Pfam" id="PF01734">
    <property type="entry name" value="Patatin"/>
    <property type="match status" value="1"/>
</dbReference>
<organism evidence="6 7">
    <name type="scientific">Microvirga aerilata</name>
    <dbReference type="NCBI Taxonomy" id="670292"/>
    <lineage>
        <taxon>Bacteria</taxon>
        <taxon>Pseudomonadati</taxon>
        <taxon>Pseudomonadota</taxon>
        <taxon>Alphaproteobacteria</taxon>
        <taxon>Hyphomicrobiales</taxon>
        <taxon>Methylobacteriaceae</taxon>
        <taxon>Microvirga</taxon>
    </lineage>
</organism>
<evidence type="ECO:0000256" key="4">
    <source>
        <dbReference type="PROSITE-ProRule" id="PRU01161"/>
    </source>
</evidence>
<dbReference type="SUPFAM" id="SSF52151">
    <property type="entry name" value="FabD/lysophospholipase-like"/>
    <property type="match status" value="1"/>
</dbReference>
<comment type="caution">
    <text evidence="6">The sequence shown here is derived from an EMBL/GenBank/DDBJ whole genome shotgun (WGS) entry which is preliminary data.</text>
</comment>
<dbReference type="InterPro" id="IPR050301">
    <property type="entry name" value="NTE"/>
</dbReference>
<keyword evidence="7" id="KW-1185">Reference proteome</keyword>
<dbReference type="InterPro" id="IPR016035">
    <property type="entry name" value="Acyl_Trfase/lysoPLipase"/>
</dbReference>
<dbReference type="Gene3D" id="3.40.1090.10">
    <property type="entry name" value="Cytosolic phospholipase A2 catalytic domain"/>
    <property type="match status" value="2"/>
</dbReference>
<evidence type="ECO:0000256" key="2">
    <source>
        <dbReference type="ARBA" id="ARBA00022963"/>
    </source>
</evidence>
<dbReference type="InterPro" id="IPR021095">
    <property type="entry name" value="DUF3734"/>
</dbReference>
<protein>
    <submittedName>
        <fullName evidence="6">Patatin-like phospholipase family protein</fullName>
    </submittedName>
</protein>
<feature type="active site" description="Proton acceptor" evidence="4">
    <location>
        <position position="200"/>
    </location>
</feature>